<dbReference type="AlphaFoldDB" id="A0A2K3PNK1"/>
<keyword evidence="2" id="KW-1017">Isopeptide bond</keyword>
<dbReference type="FunFam" id="1.10.10.10:FF:000014">
    <property type="entry name" value="Cullin 1"/>
    <property type="match status" value="1"/>
</dbReference>
<dbReference type="InterPro" id="IPR045093">
    <property type="entry name" value="Cullin"/>
</dbReference>
<dbReference type="InterPro" id="IPR036388">
    <property type="entry name" value="WH-like_DNA-bd_sf"/>
</dbReference>
<dbReference type="InterPro" id="IPR059120">
    <property type="entry name" value="Cullin-like_AB"/>
</dbReference>
<dbReference type="Gene3D" id="3.30.230.130">
    <property type="entry name" value="Cullin, Chain C, Domain 2"/>
    <property type="match status" value="1"/>
</dbReference>
<dbReference type="Pfam" id="PF10557">
    <property type="entry name" value="Cullin_Nedd8"/>
    <property type="match status" value="1"/>
</dbReference>
<dbReference type="GO" id="GO:0031625">
    <property type="term" value="F:ubiquitin protein ligase binding"/>
    <property type="evidence" value="ECO:0007669"/>
    <property type="project" value="InterPro"/>
</dbReference>
<dbReference type="GO" id="GO:0031461">
    <property type="term" value="C:cullin-RING ubiquitin ligase complex"/>
    <property type="evidence" value="ECO:0007669"/>
    <property type="project" value="InterPro"/>
</dbReference>
<dbReference type="EMBL" id="ASHM01008864">
    <property type="protein sequence ID" value="PNY16857.1"/>
    <property type="molecule type" value="Genomic_DNA"/>
</dbReference>
<dbReference type="InterPro" id="IPR001373">
    <property type="entry name" value="Cullin_N"/>
</dbReference>
<reference evidence="7 8" key="2">
    <citation type="journal article" date="2017" name="Front. Plant Sci.">
        <title>Gene Classification and Mining of Molecular Markers Useful in Red Clover (Trifolium pratense) Breeding.</title>
        <authorList>
            <person name="Istvanek J."/>
            <person name="Dluhosova J."/>
            <person name="Dluhos P."/>
            <person name="Patkova L."/>
            <person name="Nedelnik J."/>
            <person name="Repkova J."/>
        </authorList>
    </citation>
    <scope>NUCLEOTIDE SEQUENCE [LARGE SCALE GENOMIC DNA]</scope>
    <source>
        <strain evidence="8">cv. Tatra</strain>
        <tissue evidence="7">Young leaves</tissue>
    </source>
</reference>
<comment type="similarity">
    <text evidence="1 4 5">Belongs to the cullin family.</text>
</comment>
<dbReference type="Pfam" id="PF00888">
    <property type="entry name" value="Cullin"/>
    <property type="match status" value="1"/>
</dbReference>
<evidence type="ECO:0000313" key="7">
    <source>
        <dbReference type="EMBL" id="PNY16857.1"/>
    </source>
</evidence>
<dbReference type="SUPFAM" id="SSF75632">
    <property type="entry name" value="Cullin homology domain"/>
    <property type="match status" value="1"/>
</dbReference>
<dbReference type="InterPro" id="IPR036317">
    <property type="entry name" value="Cullin_homology_sf"/>
</dbReference>
<keyword evidence="3" id="KW-0832">Ubl conjugation</keyword>
<dbReference type="InterPro" id="IPR016157">
    <property type="entry name" value="Cullin_CS"/>
</dbReference>
<dbReference type="InterPro" id="IPR019559">
    <property type="entry name" value="Cullin_neddylation_domain"/>
</dbReference>
<dbReference type="STRING" id="57577.A0A2K3PNK1"/>
<dbReference type="FunFam" id="1.20.1310.10:FF:000002">
    <property type="entry name" value="cullin-3 isoform X1"/>
    <property type="match status" value="1"/>
</dbReference>
<accession>A0A2K3PNK1</accession>
<gene>
    <name evidence="7" type="ORF">L195_g013584</name>
</gene>
<dbReference type="InterPro" id="IPR016159">
    <property type="entry name" value="Cullin_repeat-like_dom_sf"/>
</dbReference>
<dbReference type="PROSITE" id="PS50069">
    <property type="entry name" value="CULLIN_2"/>
    <property type="match status" value="1"/>
</dbReference>
<dbReference type="SMART" id="SM00884">
    <property type="entry name" value="Cullin_Nedd8"/>
    <property type="match status" value="1"/>
</dbReference>
<comment type="caution">
    <text evidence="7">The sequence shown here is derived from an EMBL/GenBank/DDBJ whole genome shotgun (WGS) entry which is preliminary data.</text>
</comment>
<evidence type="ECO:0000256" key="3">
    <source>
        <dbReference type="ARBA" id="ARBA00022843"/>
    </source>
</evidence>
<dbReference type="InterPro" id="IPR016158">
    <property type="entry name" value="Cullin_homology"/>
</dbReference>
<dbReference type="GO" id="GO:0006511">
    <property type="term" value="P:ubiquitin-dependent protein catabolic process"/>
    <property type="evidence" value="ECO:0007669"/>
    <property type="project" value="InterPro"/>
</dbReference>
<dbReference type="SUPFAM" id="SSF46785">
    <property type="entry name" value="Winged helix' DNA-binding domain"/>
    <property type="match status" value="1"/>
</dbReference>
<evidence type="ECO:0000256" key="4">
    <source>
        <dbReference type="PROSITE-ProRule" id="PRU00330"/>
    </source>
</evidence>
<name>A0A2K3PNK1_TRIPR</name>
<reference evidence="7 8" key="1">
    <citation type="journal article" date="2014" name="Am. J. Bot.">
        <title>Genome assembly and annotation for red clover (Trifolium pratense; Fabaceae).</title>
        <authorList>
            <person name="Istvanek J."/>
            <person name="Jaros M."/>
            <person name="Krenek A."/>
            <person name="Repkova J."/>
        </authorList>
    </citation>
    <scope>NUCLEOTIDE SEQUENCE [LARGE SCALE GENOMIC DNA]</scope>
    <source>
        <strain evidence="8">cv. Tatra</strain>
        <tissue evidence="7">Young leaves</tissue>
    </source>
</reference>
<dbReference type="PANTHER" id="PTHR11932">
    <property type="entry name" value="CULLIN"/>
    <property type="match status" value="1"/>
</dbReference>
<dbReference type="SMART" id="SM00182">
    <property type="entry name" value="CULLIN"/>
    <property type="match status" value="1"/>
</dbReference>
<feature type="domain" description="Cullin family profile" evidence="6">
    <location>
        <begin position="319"/>
        <end position="544"/>
    </location>
</feature>
<dbReference type="Gene3D" id="1.10.10.10">
    <property type="entry name" value="Winged helix-like DNA-binding domain superfamily/Winged helix DNA-binding domain"/>
    <property type="match status" value="1"/>
</dbReference>
<dbReference type="SUPFAM" id="SSF74788">
    <property type="entry name" value="Cullin repeat-like"/>
    <property type="match status" value="1"/>
</dbReference>
<dbReference type="PROSITE" id="PS01256">
    <property type="entry name" value="CULLIN_1"/>
    <property type="match status" value="1"/>
</dbReference>
<evidence type="ECO:0000256" key="2">
    <source>
        <dbReference type="ARBA" id="ARBA00022499"/>
    </source>
</evidence>
<evidence type="ECO:0000313" key="8">
    <source>
        <dbReference type="Proteomes" id="UP000236291"/>
    </source>
</evidence>
<evidence type="ECO:0000256" key="5">
    <source>
        <dbReference type="RuleBase" id="RU003829"/>
    </source>
</evidence>
<proteinExistence type="inferred from homology"/>
<dbReference type="Gene3D" id="1.20.1310.10">
    <property type="entry name" value="Cullin Repeats"/>
    <property type="match status" value="4"/>
</dbReference>
<evidence type="ECO:0000259" key="6">
    <source>
        <dbReference type="PROSITE" id="PS50069"/>
    </source>
</evidence>
<dbReference type="Gramene" id="Tp57577_TGAC_v2_mRNA38330">
    <property type="protein sequence ID" value="Tp57577_TGAC_v2_mRNA38330"/>
    <property type="gene ID" value="Tp57577_TGAC_v2_gene37090"/>
</dbReference>
<dbReference type="Pfam" id="PF26557">
    <property type="entry name" value="Cullin_AB"/>
    <property type="match status" value="1"/>
</dbReference>
<sequence>MHALISEAYNMVILGQVTRLYMVSVTIMTSHVKEISKSIEEAAEGDFFLEELSRKWNDYKMAIQNIENILIYMDRTYVRKNDKTPIRDLGLNLWRDNVVYSAQIQSQLQNTLVELLHGERIGKVINNKDLIRNTFMMLKYLGDSDYETSLEIRFLEVSAEYFRGESQKLIECCDFSDYIRKVKNHLIEEMIRVSHYSDFICGKKIVDVMCKEMIENRIESSWLVTFFLDDRYEDLRNVYMMFTHYVSDGLRKLQKVVRNTCQLFLTDPERLKDPMVFVQDLLDKKDKYDSILDSSFNNDEKCHAVLNSFFEYIINMNLHSPEFLSLFLDVKLRKGFEGVNAEIILDKVVALIRLLHEKDMFLKYYKKHLAKRLLLGKTVSKDAERSLVVKLKRVCGNQFVVLEKMIVDMETSEEMLQGFYKSHTELSDDRKLSVQVLTTSLWPISSTTHSSCNLPIEVSALYEKYKSYYLGIHTQKKLSWQVNMGNAEIIATFGSGHKHELHVSTYQMCVLMLFNDVDQLSYKDIAKATQINTLDLIKCLYSMVLVKGKNIIKKEPMNGHIGEDDVFFINDMFKSKFYKIKLDSVAAERESKHEKLQTQKNVEDDRRPQIDAAIMRIMKSRKQLDHNNIIAEVTKEVKSLFLPNPTEIKKRIESLIERDYLERDNIDNNLYRYLA</sequence>
<dbReference type="InterPro" id="IPR036390">
    <property type="entry name" value="WH_DNA-bd_sf"/>
</dbReference>
<protein>
    <submittedName>
        <fullName evidence="7">Cullin-3a-like protein</fullName>
    </submittedName>
</protein>
<evidence type="ECO:0000256" key="1">
    <source>
        <dbReference type="ARBA" id="ARBA00006019"/>
    </source>
</evidence>
<dbReference type="FunFam" id="1.20.1310.10:FF:000001">
    <property type="entry name" value="Cullin 3"/>
    <property type="match status" value="1"/>
</dbReference>
<organism evidence="7 8">
    <name type="scientific">Trifolium pratense</name>
    <name type="common">Red clover</name>
    <dbReference type="NCBI Taxonomy" id="57577"/>
    <lineage>
        <taxon>Eukaryota</taxon>
        <taxon>Viridiplantae</taxon>
        <taxon>Streptophyta</taxon>
        <taxon>Embryophyta</taxon>
        <taxon>Tracheophyta</taxon>
        <taxon>Spermatophyta</taxon>
        <taxon>Magnoliopsida</taxon>
        <taxon>eudicotyledons</taxon>
        <taxon>Gunneridae</taxon>
        <taxon>Pentapetalae</taxon>
        <taxon>rosids</taxon>
        <taxon>fabids</taxon>
        <taxon>Fabales</taxon>
        <taxon>Fabaceae</taxon>
        <taxon>Papilionoideae</taxon>
        <taxon>50 kb inversion clade</taxon>
        <taxon>NPAAA clade</taxon>
        <taxon>Hologalegina</taxon>
        <taxon>IRL clade</taxon>
        <taxon>Trifolieae</taxon>
        <taxon>Trifolium</taxon>
    </lineage>
</organism>
<dbReference type="Proteomes" id="UP000236291">
    <property type="component" value="Unassembled WGS sequence"/>
</dbReference>